<evidence type="ECO:0000313" key="1">
    <source>
        <dbReference type="EMBL" id="CAG8971812.1"/>
    </source>
</evidence>
<keyword evidence="2" id="KW-1185">Reference proteome</keyword>
<reference evidence="1" key="1">
    <citation type="submission" date="2021-07" db="EMBL/GenBank/DDBJ databases">
        <authorList>
            <person name="Durling M."/>
        </authorList>
    </citation>
    <scope>NUCLEOTIDE SEQUENCE</scope>
</reference>
<sequence length="202" mass="20615">MAVLGLVISPALSDATKAIMQTEIPAIIAAVKSSPGVKAVYAGPLVAEKGAPATATKMVQLIEFESVEAAAALRTNPPAAVEALKAKHDLPEPEVSNLFELETAPSAADLQAVTSITVLSISDASKSDEARSTMGSLMGGSSEKKVFGGKSVKTPGQGVVIVSFGSREEIVAAESSPQAAAGKEAWAKYGTMENFLTTLQAA</sequence>
<evidence type="ECO:0000313" key="2">
    <source>
        <dbReference type="Proteomes" id="UP000701801"/>
    </source>
</evidence>
<accession>A0A9N9LFU3</accession>
<comment type="caution">
    <text evidence="1">The sequence shown here is derived from an EMBL/GenBank/DDBJ whole genome shotgun (WGS) entry which is preliminary data.</text>
</comment>
<organism evidence="1 2">
    <name type="scientific">Hymenoscyphus albidus</name>
    <dbReference type="NCBI Taxonomy" id="595503"/>
    <lineage>
        <taxon>Eukaryota</taxon>
        <taxon>Fungi</taxon>
        <taxon>Dikarya</taxon>
        <taxon>Ascomycota</taxon>
        <taxon>Pezizomycotina</taxon>
        <taxon>Leotiomycetes</taxon>
        <taxon>Helotiales</taxon>
        <taxon>Helotiaceae</taxon>
        <taxon>Hymenoscyphus</taxon>
    </lineage>
</organism>
<dbReference type="EMBL" id="CAJVRM010000028">
    <property type="protein sequence ID" value="CAG8971812.1"/>
    <property type="molecule type" value="Genomic_DNA"/>
</dbReference>
<proteinExistence type="predicted"/>
<name>A0A9N9LFU3_9HELO</name>
<dbReference type="OrthoDB" id="10309621at2759"/>
<evidence type="ECO:0008006" key="3">
    <source>
        <dbReference type="Google" id="ProtNLM"/>
    </source>
</evidence>
<dbReference type="Proteomes" id="UP000701801">
    <property type="component" value="Unassembled WGS sequence"/>
</dbReference>
<protein>
    <recommendedName>
        <fullName evidence="3">ABM domain-containing protein</fullName>
    </recommendedName>
</protein>
<dbReference type="AlphaFoldDB" id="A0A9N9LFU3"/>
<gene>
    <name evidence="1" type="ORF">HYALB_00001922</name>
</gene>